<dbReference type="InterPro" id="IPR019734">
    <property type="entry name" value="TPR_rpt"/>
</dbReference>
<keyword evidence="1" id="KW-0175">Coiled coil</keyword>
<keyword evidence="2" id="KW-1185">Reference proteome</keyword>
<dbReference type="SMART" id="SM00028">
    <property type="entry name" value="TPR"/>
    <property type="match status" value="3"/>
</dbReference>
<accession>A0AAJ7X7V6</accession>
<evidence type="ECO:0000313" key="3">
    <source>
        <dbReference type="RefSeq" id="XP_032823298.1"/>
    </source>
</evidence>
<evidence type="ECO:0000256" key="1">
    <source>
        <dbReference type="SAM" id="Coils"/>
    </source>
</evidence>
<evidence type="ECO:0000313" key="2">
    <source>
        <dbReference type="Proteomes" id="UP001318040"/>
    </source>
</evidence>
<sequence>MDTSTTTVLQVSCTRVEAPFEVDAWSAAMNWAADREAARGLGQLLTLQAFLWLLRKEVERATSLLSLTKKAESMEGVSDSNNVSMESPVACVPSGPLQYQSSGVSHTVLDPESIIQALSTWEALMKGNALCVEEKWLDALDILEGVSQRCTSRRFLALAQNLMARCFHSLGKVNLAMVLYRRCVETDARHLSAIYGLSLLFRRLGRASAELQALVLLSSATGLQAAEKEAEDMGGDSVYLLGQGPEALLCQSVVHVAEHLEPTGALYLLASRSRQLLRLEEAVERYEELLALLSDSAAVQVEDVGLTVPRIPALYLELASTFLHLRKHDRVIAICDDVISKTSCTIPQKLVLDMRRGSAEMVLHVAHLNPPREAEDPVLSAFFRDSPGGENSSYPQTVTWDIGNSSVCSFADSKQDLADVRSRGRLSGRWAEFGWLWGDERTTTLPAGGGARFSMGSHRVRESLHAALWTVSARVLRAAALLGLGKADEALREFDRSTDELFKVTVIPSPLNKDCSVRRELPLEELALNLLKSLVFDGIAGCLETMGRDTDALQYYLCSLQANPGGVHSMYGLVQLLSKLNRKGEAVAHWLSFRGLLDGDRQINPKGQSLTAIPDLGPYNYVPEQAKVPSEGELLELDRDFLLRWDGYSSEERKILRTLATGLSPLSN</sequence>
<feature type="coiled-coil region" evidence="1">
    <location>
        <begin position="269"/>
        <end position="296"/>
    </location>
</feature>
<dbReference type="AlphaFoldDB" id="A0AAJ7X7V6"/>
<dbReference type="CTD" id="2189"/>
<dbReference type="SUPFAM" id="SSF48452">
    <property type="entry name" value="TPR-like"/>
    <property type="match status" value="2"/>
</dbReference>
<dbReference type="Proteomes" id="UP001318040">
    <property type="component" value="Chromosome 37"/>
</dbReference>
<dbReference type="PANTHER" id="PTHR15254">
    <property type="entry name" value="FANCONI ANEMIA GROUP G PROTEIN FAMILY MEMBER"/>
    <property type="match status" value="1"/>
</dbReference>
<dbReference type="RefSeq" id="XP_032823298.1">
    <property type="nucleotide sequence ID" value="XM_032967407.1"/>
</dbReference>
<gene>
    <name evidence="3" type="primary">LOC116949760</name>
</gene>
<protein>
    <submittedName>
        <fullName evidence="3">Uncharacterized protein LOC116949760 isoform X2</fullName>
    </submittedName>
</protein>
<dbReference type="Gene3D" id="1.25.40.10">
    <property type="entry name" value="Tetratricopeptide repeat domain"/>
    <property type="match status" value="2"/>
</dbReference>
<dbReference type="InterPro" id="IPR011990">
    <property type="entry name" value="TPR-like_helical_dom_sf"/>
</dbReference>
<dbReference type="InterPro" id="IPR039684">
    <property type="entry name" value="FANCG"/>
</dbReference>
<reference evidence="3" key="1">
    <citation type="submission" date="2025-08" db="UniProtKB">
        <authorList>
            <consortium name="RefSeq"/>
        </authorList>
    </citation>
    <scope>IDENTIFICATION</scope>
    <source>
        <tissue evidence="3">Sperm</tissue>
    </source>
</reference>
<dbReference type="PANTHER" id="PTHR15254:SF2">
    <property type="entry name" value="FANCONI ANEMIA GROUP G PROTEIN"/>
    <property type="match status" value="1"/>
</dbReference>
<proteinExistence type="predicted"/>
<dbReference type="GO" id="GO:0043240">
    <property type="term" value="C:Fanconi anaemia nuclear complex"/>
    <property type="evidence" value="ECO:0007669"/>
    <property type="project" value="InterPro"/>
</dbReference>
<dbReference type="GO" id="GO:0036297">
    <property type="term" value="P:interstrand cross-link repair"/>
    <property type="evidence" value="ECO:0007669"/>
    <property type="project" value="InterPro"/>
</dbReference>
<name>A0AAJ7X7V6_PETMA</name>
<organism evidence="2 3">
    <name type="scientific">Petromyzon marinus</name>
    <name type="common">Sea lamprey</name>
    <dbReference type="NCBI Taxonomy" id="7757"/>
    <lineage>
        <taxon>Eukaryota</taxon>
        <taxon>Metazoa</taxon>
        <taxon>Chordata</taxon>
        <taxon>Craniata</taxon>
        <taxon>Vertebrata</taxon>
        <taxon>Cyclostomata</taxon>
        <taxon>Hyperoartia</taxon>
        <taxon>Petromyzontiformes</taxon>
        <taxon>Petromyzontidae</taxon>
        <taxon>Petromyzon</taxon>
    </lineage>
</organism>